<proteinExistence type="predicted"/>
<dbReference type="Proteomes" id="UP001432322">
    <property type="component" value="Unassembled WGS sequence"/>
</dbReference>
<dbReference type="AlphaFoldDB" id="A0AAV5VWT2"/>
<organism evidence="2 3">
    <name type="scientific">Pristionchus fissidentatus</name>
    <dbReference type="NCBI Taxonomy" id="1538716"/>
    <lineage>
        <taxon>Eukaryota</taxon>
        <taxon>Metazoa</taxon>
        <taxon>Ecdysozoa</taxon>
        <taxon>Nematoda</taxon>
        <taxon>Chromadorea</taxon>
        <taxon>Rhabditida</taxon>
        <taxon>Rhabditina</taxon>
        <taxon>Diplogasteromorpha</taxon>
        <taxon>Diplogasteroidea</taxon>
        <taxon>Neodiplogasteridae</taxon>
        <taxon>Pristionchus</taxon>
    </lineage>
</organism>
<keyword evidence="1" id="KW-0812">Transmembrane</keyword>
<keyword evidence="1" id="KW-0472">Membrane</keyword>
<evidence type="ECO:0008006" key="4">
    <source>
        <dbReference type="Google" id="ProtNLM"/>
    </source>
</evidence>
<feature type="non-terminal residue" evidence="2">
    <location>
        <position position="195"/>
    </location>
</feature>
<dbReference type="Pfam" id="PF10323">
    <property type="entry name" value="7TM_GPCR_Srv"/>
    <property type="match status" value="1"/>
</dbReference>
<keyword evidence="1" id="KW-1133">Transmembrane helix</keyword>
<sequence>IDLIYAIVTYCILVFATITVLVNVLLIVIIYRGKTMNYTRNFFYTIYMVGFGIDIVAMMGSNLGSLFPSRGWFLNFYLSSTFPGRIWSSGAVRTLAIAFQLGVGIVLGGFAGAGDVYWRQEKGGGWYILILYCAAYAYAFVMQSNSKVCEISLVDLRIFYICYFIINDLYGGLPAYLLIIFSRSVRKDFLSLIRF</sequence>
<reference evidence="2" key="1">
    <citation type="submission" date="2023-10" db="EMBL/GenBank/DDBJ databases">
        <title>Genome assembly of Pristionchus species.</title>
        <authorList>
            <person name="Yoshida K."/>
            <person name="Sommer R.J."/>
        </authorList>
    </citation>
    <scope>NUCLEOTIDE SEQUENCE</scope>
    <source>
        <strain evidence="2">RS5133</strain>
    </source>
</reference>
<keyword evidence="3" id="KW-1185">Reference proteome</keyword>
<dbReference type="EMBL" id="BTSY01000004">
    <property type="protein sequence ID" value="GMT22823.1"/>
    <property type="molecule type" value="Genomic_DNA"/>
</dbReference>
<evidence type="ECO:0000256" key="1">
    <source>
        <dbReference type="SAM" id="Phobius"/>
    </source>
</evidence>
<name>A0AAV5VWT2_9BILA</name>
<comment type="caution">
    <text evidence="2">The sequence shown here is derived from an EMBL/GenBank/DDBJ whole genome shotgun (WGS) entry which is preliminary data.</text>
</comment>
<feature type="transmembrane region" description="Helical" evidence="1">
    <location>
        <begin position="86"/>
        <end position="113"/>
    </location>
</feature>
<dbReference type="PANTHER" id="PTHR31748">
    <property type="entry name" value="SERPENTINE RECEPTOR, CLASS V"/>
    <property type="match status" value="1"/>
</dbReference>
<feature type="transmembrane region" description="Helical" evidence="1">
    <location>
        <begin position="158"/>
        <end position="181"/>
    </location>
</feature>
<gene>
    <name evidence="2" type="ORF">PFISCL1PPCAC_14120</name>
</gene>
<feature type="transmembrane region" description="Helical" evidence="1">
    <location>
        <begin position="42"/>
        <end position="66"/>
    </location>
</feature>
<evidence type="ECO:0000313" key="3">
    <source>
        <dbReference type="Proteomes" id="UP001432322"/>
    </source>
</evidence>
<dbReference type="PANTHER" id="PTHR31748:SF1">
    <property type="entry name" value="SERPENTINE RECEPTOR, CLASS V"/>
    <property type="match status" value="1"/>
</dbReference>
<feature type="transmembrane region" description="Helical" evidence="1">
    <location>
        <begin position="6"/>
        <end position="30"/>
    </location>
</feature>
<evidence type="ECO:0000313" key="2">
    <source>
        <dbReference type="EMBL" id="GMT22823.1"/>
    </source>
</evidence>
<feature type="transmembrane region" description="Helical" evidence="1">
    <location>
        <begin position="125"/>
        <end position="146"/>
    </location>
</feature>
<feature type="non-terminal residue" evidence="2">
    <location>
        <position position="1"/>
    </location>
</feature>
<accession>A0AAV5VWT2</accession>
<dbReference type="InterPro" id="IPR019426">
    <property type="entry name" value="7TM_GPCR_serpentine_rcpt_Srv"/>
</dbReference>
<protein>
    <recommendedName>
        <fullName evidence="4">G protein-coupled receptor</fullName>
    </recommendedName>
</protein>